<dbReference type="InterPro" id="IPR010071">
    <property type="entry name" value="AA_adenyl_dom"/>
</dbReference>
<evidence type="ECO:0000256" key="5">
    <source>
        <dbReference type="ARBA" id="ARBA00023098"/>
    </source>
</evidence>
<evidence type="ECO:0000256" key="2">
    <source>
        <dbReference type="ARBA" id="ARBA00022450"/>
    </source>
</evidence>
<dbReference type="Gene3D" id="3.30.300.30">
    <property type="match status" value="5"/>
</dbReference>
<feature type="compositionally biased region" description="Polar residues" evidence="6">
    <location>
        <begin position="2349"/>
        <end position="2364"/>
    </location>
</feature>
<dbReference type="EMBL" id="JAQQCF010000044">
    <property type="protein sequence ID" value="MFM0641612.1"/>
    <property type="molecule type" value="Genomic_DNA"/>
</dbReference>
<dbReference type="InterPro" id="IPR042099">
    <property type="entry name" value="ANL_N_sf"/>
</dbReference>
<dbReference type="PROSITE" id="PS00012">
    <property type="entry name" value="PHOSPHOPANTETHEINE"/>
    <property type="match status" value="3"/>
</dbReference>
<dbReference type="NCBIfam" id="NF003417">
    <property type="entry name" value="PRK04813.1"/>
    <property type="match status" value="6"/>
</dbReference>
<dbReference type="SMART" id="SM00823">
    <property type="entry name" value="PKS_PP"/>
    <property type="match status" value="5"/>
</dbReference>
<keyword evidence="5" id="KW-0443">Lipid metabolism</keyword>
<feature type="region of interest" description="Disordered" evidence="6">
    <location>
        <begin position="1939"/>
        <end position="1958"/>
    </location>
</feature>
<evidence type="ECO:0000313" key="8">
    <source>
        <dbReference type="EMBL" id="MFM0641612.1"/>
    </source>
</evidence>
<comment type="caution">
    <text evidence="8">The sequence shown here is derived from an EMBL/GenBank/DDBJ whole genome shotgun (WGS) entry which is preliminary data.</text>
</comment>
<dbReference type="InterPro" id="IPR006162">
    <property type="entry name" value="Ppantetheine_attach_site"/>
</dbReference>
<dbReference type="InterPro" id="IPR036736">
    <property type="entry name" value="ACP-like_sf"/>
</dbReference>
<dbReference type="RefSeq" id="WP_408340168.1">
    <property type="nucleotide sequence ID" value="NZ_JAQQCF010000044.1"/>
</dbReference>
<dbReference type="SUPFAM" id="SSF56801">
    <property type="entry name" value="Acetyl-CoA synthetase-like"/>
    <property type="match status" value="5"/>
</dbReference>
<dbReference type="Proteomes" id="UP001629432">
    <property type="component" value="Unassembled WGS sequence"/>
</dbReference>
<feature type="domain" description="Carrier" evidence="7">
    <location>
        <begin position="1957"/>
        <end position="2031"/>
    </location>
</feature>
<dbReference type="InterPro" id="IPR001242">
    <property type="entry name" value="Condensation_dom"/>
</dbReference>
<evidence type="ECO:0000256" key="6">
    <source>
        <dbReference type="SAM" id="MobiDB-lite"/>
    </source>
</evidence>
<dbReference type="InterPro" id="IPR014988">
    <property type="entry name" value="Uncharacterised_YqcI/YcgG"/>
</dbReference>
<dbReference type="Pfam" id="PF00550">
    <property type="entry name" value="PP-binding"/>
    <property type="match status" value="5"/>
</dbReference>
<feature type="region of interest" description="Disordered" evidence="6">
    <location>
        <begin position="272"/>
        <end position="295"/>
    </location>
</feature>
<dbReference type="CDD" id="cd19531">
    <property type="entry name" value="LCL_NRPS-like"/>
    <property type="match status" value="1"/>
</dbReference>
<dbReference type="InterPro" id="IPR020806">
    <property type="entry name" value="PKS_PP-bd"/>
</dbReference>
<feature type="domain" description="Carrier" evidence="7">
    <location>
        <begin position="5748"/>
        <end position="5823"/>
    </location>
</feature>
<dbReference type="CDD" id="cd05931">
    <property type="entry name" value="FAAL"/>
    <property type="match status" value="1"/>
</dbReference>
<dbReference type="Gene3D" id="3.30.559.30">
    <property type="entry name" value="Nonribosomal peptide synthetase, condensation domain"/>
    <property type="match status" value="5"/>
</dbReference>
<accession>A0ABW9E645</accession>
<dbReference type="Gene3D" id="2.30.38.10">
    <property type="entry name" value="Luciferase, Domain 3"/>
    <property type="match status" value="2"/>
</dbReference>
<protein>
    <submittedName>
        <fullName evidence="8">Amino acid adenylation domain-containing protein</fullName>
    </submittedName>
</protein>
<gene>
    <name evidence="8" type="ORF">PQQ63_33465</name>
</gene>
<feature type="region of interest" description="Disordered" evidence="6">
    <location>
        <begin position="5362"/>
        <end position="5384"/>
    </location>
</feature>
<name>A0ABW9E645_9BURK</name>
<feature type="domain" description="Carrier" evidence="7">
    <location>
        <begin position="3498"/>
        <end position="3572"/>
    </location>
</feature>
<feature type="compositionally biased region" description="Low complexity" evidence="6">
    <location>
        <begin position="278"/>
        <end position="295"/>
    </location>
</feature>
<dbReference type="CDD" id="cd05930">
    <property type="entry name" value="A_NRPS"/>
    <property type="match status" value="2"/>
</dbReference>
<dbReference type="NCBIfam" id="TIGR01733">
    <property type="entry name" value="AA-adenyl-dom"/>
    <property type="match status" value="4"/>
</dbReference>
<dbReference type="Gene3D" id="3.30.559.10">
    <property type="entry name" value="Chloramphenicol acetyltransferase-like domain"/>
    <property type="match status" value="5"/>
</dbReference>
<dbReference type="InterPro" id="IPR020845">
    <property type="entry name" value="AMP-binding_CS"/>
</dbReference>
<evidence type="ECO:0000256" key="4">
    <source>
        <dbReference type="ARBA" id="ARBA00022832"/>
    </source>
</evidence>
<dbReference type="SUPFAM" id="SSF47336">
    <property type="entry name" value="ACP-like"/>
    <property type="match status" value="5"/>
</dbReference>
<evidence type="ECO:0000256" key="3">
    <source>
        <dbReference type="ARBA" id="ARBA00022553"/>
    </source>
</evidence>
<keyword evidence="2" id="KW-0596">Phosphopantetheine</keyword>
<dbReference type="PROSITE" id="PS50075">
    <property type="entry name" value="CARRIER"/>
    <property type="match status" value="5"/>
</dbReference>
<dbReference type="Gene3D" id="3.40.50.1820">
    <property type="entry name" value="alpha/beta hydrolase"/>
    <property type="match status" value="1"/>
</dbReference>
<evidence type="ECO:0000313" key="9">
    <source>
        <dbReference type="Proteomes" id="UP001629432"/>
    </source>
</evidence>
<dbReference type="Gene3D" id="3.40.50.980">
    <property type="match status" value="4"/>
</dbReference>
<feature type="domain" description="Carrier" evidence="7">
    <location>
        <begin position="885"/>
        <end position="960"/>
    </location>
</feature>
<feature type="domain" description="Carrier" evidence="7">
    <location>
        <begin position="4606"/>
        <end position="4680"/>
    </location>
</feature>
<evidence type="ECO:0000256" key="1">
    <source>
        <dbReference type="ARBA" id="ARBA00001957"/>
    </source>
</evidence>
<feature type="compositionally biased region" description="Basic and acidic residues" evidence="6">
    <location>
        <begin position="1939"/>
        <end position="1953"/>
    </location>
</feature>
<dbReference type="InterPro" id="IPR045851">
    <property type="entry name" value="AMP-bd_C_sf"/>
</dbReference>
<dbReference type="Gene3D" id="1.10.1200.10">
    <property type="entry name" value="ACP-like"/>
    <property type="match status" value="4"/>
</dbReference>
<evidence type="ECO:0000259" key="7">
    <source>
        <dbReference type="PROSITE" id="PS50075"/>
    </source>
</evidence>
<reference evidence="8 9" key="1">
    <citation type="journal article" date="2024" name="Chem. Sci.">
        <title>Discovery of megapolipeptins by genome mining of a Burkholderiales bacteria collection.</title>
        <authorList>
            <person name="Paulo B.S."/>
            <person name="Recchia M.J.J."/>
            <person name="Lee S."/>
            <person name="Fergusson C.H."/>
            <person name="Romanowski S.B."/>
            <person name="Hernandez A."/>
            <person name="Krull N."/>
            <person name="Liu D.Y."/>
            <person name="Cavanagh H."/>
            <person name="Bos A."/>
            <person name="Gray C.A."/>
            <person name="Murphy B.T."/>
            <person name="Linington R.G."/>
            <person name="Eustaquio A.S."/>
        </authorList>
    </citation>
    <scope>NUCLEOTIDE SEQUENCE [LARGE SCALE GENOMIC DNA]</scope>
    <source>
        <strain evidence="8 9">RL17-338-BIC-A</strain>
    </source>
</reference>
<keyword evidence="3" id="KW-0597">Phosphoprotein</keyword>
<dbReference type="InterPro" id="IPR025110">
    <property type="entry name" value="AMP-bd_C"/>
</dbReference>
<dbReference type="Pfam" id="PF00501">
    <property type="entry name" value="AMP-binding"/>
    <property type="match status" value="5"/>
</dbReference>
<dbReference type="Pfam" id="PF08892">
    <property type="entry name" value="YqcI_YcgG"/>
    <property type="match status" value="1"/>
</dbReference>
<feature type="region of interest" description="Disordered" evidence="6">
    <location>
        <begin position="2341"/>
        <end position="2367"/>
    </location>
</feature>
<dbReference type="SUPFAM" id="SSF52777">
    <property type="entry name" value="CoA-dependent acyltransferases"/>
    <property type="match status" value="10"/>
</dbReference>
<dbReference type="CDD" id="cd19543">
    <property type="entry name" value="DCL_NRPS"/>
    <property type="match status" value="1"/>
</dbReference>
<keyword evidence="9" id="KW-1185">Reference proteome</keyword>
<dbReference type="InterPro" id="IPR023213">
    <property type="entry name" value="CAT-like_dom_sf"/>
</dbReference>
<comment type="cofactor">
    <cofactor evidence="1">
        <name>pantetheine 4'-phosphate</name>
        <dbReference type="ChEBI" id="CHEBI:47942"/>
    </cofactor>
</comment>
<dbReference type="InterPro" id="IPR009081">
    <property type="entry name" value="PP-bd_ACP"/>
</dbReference>
<dbReference type="InterPro" id="IPR000873">
    <property type="entry name" value="AMP-dep_synth/lig_dom"/>
</dbReference>
<dbReference type="Pfam" id="PF00668">
    <property type="entry name" value="Condensation"/>
    <property type="match status" value="5"/>
</dbReference>
<proteinExistence type="predicted"/>
<organism evidence="8 9">
    <name type="scientific">Paraburkholderia metrosideri</name>
    <dbReference type="NCBI Taxonomy" id="580937"/>
    <lineage>
        <taxon>Bacteria</taxon>
        <taxon>Pseudomonadati</taxon>
        <taxon>Pseudomonadota</taxon>
        <taxon>Betaproteobacteria</taxon>
        <taxon>Burkholderiales</taxon>
        <taxon>Burkholderiaceae</taxon>
        <taxon>Paraburkholderia</taxon>
    </lineage>
</organism>
<dbReference type="PANTHER" id="PTHR45527">
    <property type="entry name" value="NONRIBOSOMAL PEPTIDE SYNTHETASE"/>
    <property type="match status" value="1"/>
</dbReference>
<dbReference type="PANTHER" id="PTHR45527:SF1">
    <property type="entry name" value="FATTY ACID SYNTHASE"/>
    <property type="match status" value="1"/>
</dbReference>
<sequence>MQPEKDPVRPNLESDTIDVSDWRSRIILGRRVGASTFDRALPDWLPVSYERLRDDVMDPGYPCFFGTQAEKRGEMFYSWIDGKDISSLPDTMATFAEFATLPEYEKNNIAIFFEPDAEPLSHDAYHDAFWHTLQYLHDHDPDPKVGQQLDPSHPDWEFSFAGLETFVVCACPSFGARHSRNLGPGMVLLFQPRAVFVDKVTNRAISTQARSEVRRRLNIWDEVPPHADLGYFGDTDNREWKQYFLPDNDTPNFGACPFLRRNPGLMQAAIASNQHSETPAAPAASPASALTSAHTAASPSPATLLDALAAHLERQPEQIAIRFLADGERDERTLTYRELDARARQLATTLLSQAAPGDRAMLLLPSGLDYAVAFLSCLHAGIAAVPVYPPEPTQAQQFERLLAILDDAEPRLLLTDLAHADAVHALADEYAQPGSKAVTPLTLPVDDPMNGDALSSNTPVDIDGATIAFLQYTSGSTSTAKGVMVSHANLIANERAISAAMAFTPADTMVSWLPLFHDMGLIGGLIAPLFGGFPLVLMTPQHFLEAPIRWLKAIAAYRGTVSGGPNFAFQLCADRVRAAQLEGIALDSWRVAFCGAEPIRAETLTQFAGHFAAQGFDTNALFPCYGLAEATLLVSSAGPGKGMTVRHVTPQALSEGALNVTGEGVALVSCGRVPHAHSVRIVESGSHAVLDNGQIGEIWVSGPSVATGYWCNPEASAETFVTGEAPAERWLRTGDLGCVLDGELFVTGRVKDLIIVRGQNTYPQDVEAMLAKRVERVRKGRIIAFAATESGIEGIGIAAEVSHAVAKADPAELFAQINRAIAETHGEPASVILLLAPGKLPRTSSGKLRRSACAAGWRERTLPTVAVYRRAEDAGTALARAPYRAPASTLEQSLAGLWETVFEHAPVGIDDDFFDLGGDSLKAARLAARIGETFGVAQPVRIVFEARTIALQADWLAQQGVNAAAAATLTHTDTAGTHCSVVAVGATFPLSPAQEGLYFEWKLDPASTAYHVSGALRARGALDAARLHDALAQVCASHDALRVRFDERDGVPHQVCSAGPRFDWHVADVSSFDAASREAHLQDHLIAVAHAPFDLREDALLRATLVRVGPDEHVLQLTMHHIVADAWSFALVVESLFQCYEGREASPDAQPSTYFASIEHARRVLSATRIDEQLAYWRAQLGDTRAEIILSGARRDATRASAGARVTRRLSAECVARVGRLARSHGVTLPMTLMAAFAALLYRYGGQTDIRIGVPLNSRRDAATERTIGYFVNTIVVRVALAGALSFDNLLRRTRDALLDAQANQDVPFHRVVAALQPHREQGQTPLFQTVFNFDQVDWRDALHSTTLQLQRFEHGAEATPFDLALNLARDDNGVQIAFDYPVDLFDGETVEQLADAYLAIVMQAVEGTRLDVRDFVLQEPAATLADPRDTLAAETAQAAQAVPLPVTVQFTHAAGADPQRIALECDTQQLSYGALDRWSDQLAQRLLEAGIGADTCVGLCVERSPAMVAALLGIWKAGAAFVPLDPVYPAERLRHMLDDARVRMVVGDSACLTGLADVFSACATLDIDAAPNLDPARPARHLAALHPEQLAYVIYTSGSTGMPKGVAISHGALTRHLADFIATYAITEHDCQLQSSTINFDVALHEMLPALMQGGRVVMRGPQAWDLATLSQCLIDSRVTFARMPTAYWQQWLQTPPARESLSALRQITVGGEALPGDALARWNAGPLRAIHVDNLYGPTETTVACLFRRTGPADAEQAIVQIGVPFPSRSAQVIDPDGNAVPVGAVGELCIGGATLARGYAGQAALTAERFVPDPHGAPGSRCYRSGDLCRRRADGGFDFLGRIDRQIKLRGFRIEPGEIEAMLRQCEGVRDAAVEARSKDGHLRLIGYVAGAASLDMGVLRDTLEARLPAHMVPAVLMQLETLPLMLNGKVDRSALPDPKESSVHGEGELAARAPRNPQEAELLAIWRAVLGTDAIGIDDNFFAIGGDSILSLQVVARTAQRGMHFSLKQFYAQPVIARLAQLALGAATSGTSALALAAERHEPLPLTPIQAWFFERFPHGESHWNQTVALRVQGELDAALLSQALHAVVVAHDALRLKFFRDAHGWQQQVQASDSVPDASALLDVIDFDGPVESPLWPERLLAIGTPLQQSLDIEAGRLIKAAYVRLHGEGRLLLTIHHLAVDGMSWRVLLESFQVAYEQLAEKQPTALSGGLPWSAWVELQQSAPEAATLDAEYVSWQRMLAASCSRETALPDDKKMALVSSSSVLQSKQPEEQRLVRDSETHTLQLSVELTATLLRDAPFAARTTTETLLLAALTASLGQWSGADGALLSLEGHGREVHSSDPQDVQTGTHESGNATHDTSRTVGWFTTRYPAWFDLRSDPLVAATRTLRAIPSRGVNWHHVRERFAEVLAKPRISFNYLGRFDQSLPQTGALAGLLSFALDEPLGAAIAGHTPLEYALDINTWVSNGRLTATLRYDPAQIAPDVAHGLATDFEARLVALAARSMKGDVPLDAADFPLARLDQPALDALRLDAANVQDLYPATPLQKGLLFHALMDGGHGLYVNQLRLTLDGPLDRDALREAWAAALARHDILRTRFVIPAGADPLQLVQRTAELPFVECDWSACEPAHYERDLQAWCDADRQRGFDPARAPLLRLALFTRPDGRHDLVRTIHHALLDGWSSAQLLGEIADDYVARVAGQPLPQPEVLPYRRYVEWLSAQTPPRDWWLAQLARHPEPATLLQHQPLAAGATREHGASLTLTQQLGETLVARVREAAQRHRVTVNTLVQAAWALVLARRGNRRHVAFGSTVAGRPAQLQGAGRMVGLFINSLPTWIEVPAAQRVSAWLSTLHTAQAERHQAEHTSLADLQHWSGKSGDALFDSLLVFENYPVDAALRGRFGSLSVSTVESTERTHYPLTMLVSNDAQGRVVWLADGARIAAPLLSQLADDWRDVLAALSDADDPAVGNIMPRGNAAAEASREVLRRVAGHRFQPIGARLAAQAARKLAAPALGCEGDVLSYAALDAWSNRIGRRLKSLGARAEQRIGLCVERSNAMVAGLYGITKTGAAYVPLDPHHPPHRLRRILDDAGVDLVVTDDTSATRLADCLAGRTLVRVSDVQGEASQGWPQPIEPQQVAYVIYTSGSTGEPKGVCVTHASLDRLLASVAARLDFDDSDVWLSVTTLSFDIAGLELHLPLTRGARVELASRDTVLDGARLLRLVQQSGATVMQATPAGWRMLLDSEARAGHVLRGPLQALCGGEALPADLAAALLERGVTLSNMYGPTETTIWSSMAPVASAVPITLGAALHDTALRVLDQDGLPTPPGAVGELCIGGDNLARGYLGRAALTAASFVPDPFGAPGARLYRSGDLCRRRDDGGLDYLGRLDQQLKLRGHRIEPAEIEAALRTLDDVRDAAVILRHDGGVPHLVAYVVCADGHVADHAQWRGALAERLPAPLIPSAWVVLDALPLTPSGKIDRRSLPAPAADAAALIAPRNALEAQLLAIWRALLPSARLGVTTDFFAAGGDSIISLRMVGAALDAGLALTPKQVFQNPTVEQLARVAMPVARAAASAPNPVATPGNAPLDEALDAALSDALQLTATQRAALQDLCVATPLQQGLVSLAQRSARDPYYLQRVFELNGPFAAAAFAAAWQSVIDRHPALRTDFRWDGLDAPVQLVRKHAAVDVQPLDWHHLTEGDARDALAAQWREVQARGFDFAQASHAQLLLIERGTQCRWFVWRFHHAQLDGWSIGLVLRDVLQAYDAALSRASSTPTSNAAPAFSHYVRWLEQQNREGDALAQWRPLLADWSRTPLPLAASLHIPHVLRTPHASHADASLPDSVDQGQPLEHTVRLPQALTAQAEQFARAAGVTLNTLIQGAWAWLLSRHANRREVSFGVTVSGRGDGWPGAGDTVGLFINTLPLSVELPPAMTVHAWLAALQSRNLALQELAQTPLAQLQREITGTAGEPLFESIFVFENYPLDASLRAPLVHGLAIERLATGADGHAHDGRNHFPLSLIAVPGDELTLTLAAQSHRFDGATVRRLLAQLQQALAMFTANAASTLGALHLPSDAQVTGNAKDVTSARSTPETAASAAWHGGLLKRIAEHAHSQPTAIALLDEAHALDWATLWRRSGALAARLVEAGVRTETTVAVVLPRRAELIVAMLAVWRAGGVYAPFDPAAPGERLGWQIRDAGAHCLVAHTDVDWRPGDVALVACTPERDSTPDEHVASDTLPAPSALPADLAAYLIYTSGSTGTPKGVLVSHRSLAAYTGALLARLPDGIRSAAYLSTPAADLGHSTLMAALWSGWTLQLIDDQRAFDADAYADWCRAHPADLLKIAPSHLEGLLHAADAHAVLPKRALLLGGETSSRALLERVSLLQPECIILGHYGPTESTIGIMTSERGADGRLPLGRPLDHARVYLLDPDGHTALPGARGEIHAGGVALARGYRRQAALTAGRFVPDPFVPGARIYRTGDQARRLDDGQLEFLGRVDDQLKIRGYRVEPAEVAAQLRALPGVRDAVVIGRTDSQQRIRLIGYAVGDTLDAEQLREALAARLPAALVPAAICLLDALPLTRNGKIDRAALPEPVEHLSADASAAPETPLQNALLDVWRQVLRQPALGIDDNFFTAGGDSINAFQVVAQARRAGLVFTSRELFAQPTVRALCAVVREGPAGVSEPSEAAVVPLDAHALTVLGFDPLQVQDVYPATAMQQGLLFHSMAQLDSKNGNGGSSGMYVTQRRLTLAGTLDIARLRAVWQRAVARHDILRTRFEWRDDVAWQVVERAVELPFGMHGAGEETAAAYETRLAAWMHDDLAGGFDLARAPLMRVDLFARPDGAHDLVWTTHHALIDGWSAARLLAEIGEGYRESGASNTSNASAVLLDDSRAGPLQRATPYRAYVEWLATQPDARAWWSAVAAASEDPALLTTSVAGPSVPQNGAYRLDRELGAARDARLRAAASAFGVTLNTLMQGAWALLLARHGNREQVAFGTTVSGRPESLDGAEQMLGLFINSLPVWASVPGAEDVGGWLRRMQAQSVEMRRYEHTPLAQLQRWVGRSGDALFDSLFVFENYPLDAALDALNVAGDHDAGDSLRVSAVQSVGRTHYPLTLMVVPQPALKLEWEWDGLRLDQPGVERLSRGYVELLDQLATCAEAEADAAPRHLRSLTVSSPKRDAVPLAGHVFVPVVQRIVQTGALRPDAVALTGEHESLTYRELLHWASAIARRLVNNGVQRDACVAVCVARGPALLAAMLGVWQAGAAYLPVDPSYPDERIAAMLDDAQVLHVVADAGAGVVADQHRRAAFAGRDMVDVAAVRSDAASVSVSAFPSASAVSSVSISPPTPASAMDTATASTITTVSGPVPAPTSRSESDHGTHTLPVIHPDQLAYVIYTSGSTGKPKGVGVTHGALERLVASIDLRPGLRDDDLWLSESAPVFDISLLEFCLPLVRGVPLELVSSHTARDGIALAARLEASRATVFQATPSGWRMLLEAGWRADLSAPHRPLLGLSGGEPLHPDLATALIARGVALWNLYGPTETTIYSAGAQVFTAQPITHGDPLPDTVLRVIDTHGLAVPDGGLGELCIGGSNLARGYLRRPGLTAERFVPDPDGPAGARLYRTGDLCRLRDDGRPEPLGRLDQQVKLRGYRIEPGEIEAALCACDGVKNAAVAIRGEGAQQRLVGYITGEADTSVLRTQLARSLPAHMLPSAIVTLAALPLTPSGKLDRRALPEPAWQDDDTPVVAPRSPREAALLDIWQTVLGHPVASVTVNFFEAGGDSISGVRVAARINKMVARNVPLAMLFRHPTIRRLADYLDADDAQVDATQTDAATLSQLLADLE</sequence>
<dbReference type="InterPro" id="IPR040097">
    <property type="entry name" value="FAAL/FAAC"/>
</dbReference>
<dbReference type="Pfam" id="PF13193">
    <property type="entry name" value="AMP-binding_C"/>
    <property type="match status" value="3"/>
</dbReference>
<dbReference type="InterPro" id="IPR029058">
    <property type="entry name" value="AB_hydrolase_fold"/>
</dbReference>
<keyword evidence="4" id="KW-0276">Fatty acid metabolism</keyword>
<dbReference type="Gene3D" id="3.40.50.12780">
    <property type="entry name" value="N-terminal domain of ligase-like"/>
    <property type="match status" value="3"/>
</dbReference>
<dbReference type="PROSITE" id="PS00455">
    <property type="entry name" value="AMP_BINDING"/>
    <property type="match status" value="5"/>
</dbReference>